<comment type="caution">
    <text evidence="1">The sequence shown here is derived from an EMBL/GenBank/DDBJ whole genome shotgun (WGS) entry which is preliminary data.</text>
</comment>
<keyword evidence="2" id="KW-1185">Reference proteome</keyword>
<dbReference type="SUPFAM" id="SSF56931">
    <property type="entry name" value="Outer membrane phospholipase A (OMPLA)"/>
    <property type="match status" value="1"/>
</dbReference>
<dbReference type="CDD" id="cd00541">
    <property type="entry name" value="OMPLA"/>
    <property type="match status" value="1"/>
</dbReference>
<protein>
    <submittedName>
        <fullName evidence="1">Phospholipase A</fullName>
    </submittedName>
</protein>
<dbReference type="PANTHER" id="PTHR40457">
    <property type="entry name" value="PHOSPHOLIPASE A1"/>
    <property type="match status" value="1"/>
</dbReference>
<organism evidence="1 2">
    <name type="scientific">Aliikangiella maris</name>
    <dbReference type="NCBI Taxonomy" id="3162458"/>
    <lineage>
        <taxon>Bacteria</taxon>
        <taxon>Pseudomonadati</taxon>
        <taxon>Pseudomonadota</taxon>
        <taxon>Gammaproteobacteria</taxon>
        <taxon>Oceanospirillales</taxon>
        <taxon>Pleioneaceae</taxon>
        <taxon>Aliikangiella</taxon>
    </lineage>
</organism>
<dbReference type="InterPro" id="IPR003187">
    <property type="entry name" value="PLipase_A1"/>
</dbReference>
<dbReference type="EMBL" id="JBEVCJ010000002">
    <property type="protein sequence ID" value="MET1254142.1"/>
    <property type="molecule type" value="Genomic_DNA"/>
</dbReference>
<accession>A0ABV2BQC1</accession>
<dbReference type="InterPro" id="IPR036541">
    <property type="entry name" value="PLipase_A1_sf"/>
</dbReference>
<proteinExistence type="predicted"/>
<reference evidence="1 2" key="1">
    <citation type="submission" date="2024-06" db="EMBL/GenBank/DDBJ databases">
        <authorList>
            <person name="Li F."/>
        </authorList>
    </citation>
    <scope>NUCLEOTIDE SEQUENCE [LARGE SCALE GENOMIC DNA]</scope>
    <source>
        <strain evidence="1 2">GXAS 311</strain>
    </source>
</reference>
<sequence>MKQSHFYIFIVVVGLIAPSVRSNDYQKALIDCYFEQIDKGDNSRQVNEVKDYCKEQLHREIVQKPNKELTPLDKRIINERTALENPNVITSHNRNYMLPITYASHPNKAVYENAPGKLDKLDNYEAKFQISFKAPIAQSLIKDDDVLFFGFTIQSHWQMYNSDISAPFRETNYQPEIFYGFINDLKLGEWTNRVNMIGIEHQSNGRSQPLSRSWNRIYANFIWENDRWIIGFKPWYRIPEDEKEEPGASEGDDNPDIEKYMGHFELSTLYKWEEQTFSLMVRNNLRSENRGALQLDWTFPLGSRFKGYAQYFNGYGESMIDYNHSIERFGIGILLTDFF</sequence>
<dbReference type="PRINTS" id="PR01486">
    <property type="entry name" value="PHPHLIPASEA1"/>
</dbReference>
<dbReference type="Gene3D" id="2.40.230.10">
    <property type="entry name" value="Phospholipase A1"/>
    <property type="match status" value="1"/>
</dbReference>
<evidence type="ECO:0000313" key="2">
    <source>
        <dbReference type="Proteomes" id="UP001548189"/>
    </source>
</evidence>
<dbReference type="Pfam" id="PF02253">
    <property type="entry name" value="PLA1"/>
    <property type="match status" value="1"/>
</dbReference>
<evidence type="ECO:0000313" key="1">
    <source>
        <dbReference type="EMBL" id="MET1254142.1"/>
    </source>
</evidence>
<gene>
    <name evidence="1" type="ORF">ABVT43_03280</name>
</gene>
<name>A0ABV2BQC1_9GAMM</name>
<dbReference type="PANTHER" id="PTHR40457:SF1">
    <property type="entry name" value="PHOSPHOLIPASE A1"/>
    <property type="match status" value="1"/>
</dbReference>
<dbReference type="Proteomes" id="UP001548189">
    <property type="component" value="Unassembled WGS sequence"/>
</dbReference>